<feature type="transmembrane region" description="Helical" evidence="1">
    <location>
        <begin position="25"/>
        <end position="45"/>
    </location>
</feature>
<protein>
    <submittedName>
        <fullName evidence="2">Uncharacterized protein</fullName>
    </submittedName>
</protein>
<evidence type="ECO:0000313" key="3">
    <source>
        <dbReference type="Proteomes" id="UP000054524"/>
    </source>
</evidence>
<accession>A0A086IZ72</accession>
<organism evidence="2 3">
    <name type="scientific">Nematocida ausubeli (strain ATCC PRA-371 / ERTm2)</name>
    <name type="common">Nematode killer fungus</name>
    <dbReference type="NCBI Taxonomy" id="1913371"/>
    <lineage>
        <taxon>Eukaryota</taxon>
        <taxon>Fungi</taxon>
        <taxon>Fungi incertae sedis</taxon>
        <taxon>Microsporidia</taxon>
        <taxon>Nematocida</taxon>
    </lineage>
</organism>
<dbReference type="GeneID" id="77677383"/>
<keyword evidence="1" id="KW-1133">Transmembrane helix</keyword>
<evidence type="ECO:0000313" key="2">
    <source>
        <dbReference type="EMBL" id="KFG25190.1"/>
    </source>
</evidence>
<comment type="caution">
    <text evidence="2">The sequence shown here is derived from an EMBL/GenBank/DDBJ whole genome shotgun (WGS) entry which is preliminary data.</text>
</comment>
<evidence type="ECO:0000256" key="1">
    <source>
        <dbReference type="SAM" id="Phobius"/>
    </source>
</evidence>
<dbReference type="EMBL" id="AKIJ01000006">
    <property type="protein sequence ID" value="KFG25190.1"/>
    <property type="molecule type" value="Genomic_DNA"/>
</dbReference>
<reference evidence="2 3" key="1">
    <citation type="journal article" date="2014" name="Genome Announc.">
        <title>Genome Sequence of the Microsporidian Species Nematocida sp1 Strain ERTm6 (ATCC PRA-372).</title>
        <authorList>
            <person name="Bakowski M.A."/>
            <person name="Priest M."/>
            <person name="Young S."/>
            <person name="Cuomo C.A."/>
            <person name="Troemel E.R."/>
        </authorList>
    </citation>
    <scope>NUCLEOTIDE SEQUENCE [LARGE SCALE GENOMIC DNA]</scope>
    <source>
        <strain evidence="2 3">ERTm6</strain>
    </source>
</reference>
<dbReference type="Proteomes" id="UP000054524">
    <property type="component" value="Unassembled WGS sequence"/>
</dbReference>
<dbReference type="AlphaFoldDB" id="A0A086IZ72"/>
<keyword evidence="1" id="KW-0812">Transmembrane</keyword>
<dbReference type="HOGENOM" id="CLU_2979631_0_0_1"/>
<dbReference type="RefSeq" id="XP_052903745.1">
    <property type="nucleotide sequence ID" value="XM_053050014.1"/>
</dbReference>
<gene>
    <name evidence="2" type="ORF">NESG_02410</name>
</gene>
<proteinExistence type="predicted"/>
<name>A0A086IZ72_NEMA1</name>
<keyword evidence="1" id="KW-0472">Membrane</keyword>
<sequence>MAAVSITVLSHENIKYLCDAYLGTLRINSLCIYLCGLIEAFIYFLKLFKNILTDIVITRIC</sequence>
<keyword evidence="3" id="KW-1185">Reference proteome</keyword>